<dbReference type="HOGENOM" id="CLU_069125_0_0_6"/>
<organism evidence="2 3">
    <name type="scientific">Pseudomonas fluorescens (strain ATCC BAA-477 / NRRL B-23932 / Pf-5)</name>
    <dbReference type="NCBI Taxonomy" id="220664"/>
    <lineage>
        <taxon>Bacteria</taxon>
        <taxon>Pseudomonadati</taxon>
        <taxon>Pseudomonadota</taxon>
        <taxon>Gammaproteobacteria</taxon>
        <taxon>Pseudomonadales</taxon>
        <taxon>Pseudomonadaceae</taxon>
        <taxon>Pseudomonas</taxon>
    </lineage>
</organism>
<dbReference type="KEGG" id="pfl:PFL_4188"/>
<dbReference type="Proteomes" id="UP000008540">
    <property type="component" value="Chromosome"/>
</dbReference>
<name>Q4K903_PSEF5</name>
<dbReference type="CDD" id="cd16387">
    <property type="entry name" value="ParB_N_Srx"/>
    <property type="match status" value="1"/>
</dbReference>
<evidence type="ECO:0000313" key="2">
    <source>
        <dbReference type="EMBL" id="AAY93444.1"/>
    </source>
</evidence>
<dbReference type="EMBL" id="CP000076">
    <property type="protein sequence ID" value="AAY93444.1"/>
    <property type="molecule type" value="Genomic_DNA"/>
</dbReference>
<dbReference type="AlphaFoldDB" id="Q4K903"/>
<sequence length="416" mass="46515">MGRCSRSRRTDIWRRSRLAGEEARKPCIVLVDAFAGKPASTGEEARRSSAMIAPGPGPSTCAGRFHSRTGTMAEQLYWRDIEDSLGNWSGLGVEVEPGPTNRPPLYLRTGANARIKLMHHDTPLFWATLARDHCGVWLVRNPLADGAECRLLAPIDSPTVEQHAALAPELRIKAWSRYFVSRLSESARHFLTPGFWLAQGLLPEPSSTASGLDHWRFTSVIDPLTHVPNWHLYGEDFLDNLQPQTLEWIDWWHGGGKLIGLHRVDLEAGRLKWWRKKAREGSLPPILLWYVGGLASYVVIDGHYRLQAAIAENLAPSFIVLSATRERGFAPSLEHQQRVMDSLRKRGDAVPRNPALSTENLNRVLIQAFDDRPQYRSATPAWAGNEPESQWCDEVRQCLGGQGLADEVDAVIGRHG</sequence>
<gene>
    <name evidence="2" type="ordered locus">PFL_4188</name>
</gene>
<protein>
    <submittedName>
        <fullName evidence="2">Uncharacterized protein</fullName>
    </submittedName>
</protein>
<accession>Q4K903</accession>
<reference evidence="2 3" key="1">
    <citation type="journal article" date="2005" name="Nat. Biotechnol.">
        <title>Complete genome sequence of the plant commensal Pseudomonas fluorescens Pf-5.</title>
        <authorList>
            <person name="Paulsen I.T."/>
            <person name="Press C.M."/>
            <person name="Ravel J."/>
            <person name="Kobayashi D.Y."/>
            <person name="Myers G.S."/>
            <person name="Mavrodi D.V."/>
            <person name="DeBoy R.T."/>
            <person name="Seshadri R."/>
            <person name="Ren Q."/>
            <person name="Madupu R."/>
            <person name="Dodson R.J."/>
            <person name="Durkin A.S."/>
            <person name="Brinkac L.M."/>
            <person name="Daugherty S.C."/>
            <person name="Sullivan S.A."/>
            <person name="Rosovitz M.J."/>
            <person name="Gwinn M.L."/>
            <person name="Zhou L."/>
            <person name="Schneider D.J."/>
            <person name="Cartinhour S.W."/>
            <person name="Nelson W.C."/>
            <person name="Weidman J."/>
            <person name="Watkins K."/>
            <person name="Tran K."/>
            <person name="Khouri H."/>
            <person name="Pierson E.A."/>
            <person name="Pierson L.S.III."/>
            <person name="Thomashow L.S."/>
            <person name="Loper J.E."/>
        </authorList>
    </citation>
    <scope>NUCLEOTIDE SEQUENCE [LARGE SCALE GENOMIC DNA]</scope>
    <source>
        <strain evidence="3">ATCC BAA-477 / NRRL B-23932 / Pf-5</strain>
    </source>
</reference>
<evidence type="ECO:0000313" key="3">
    <source>
        <dbReference type="Proteomes" id="UP000008540"/>
    </source>
</evidence>
<feature type="region of interest" description="Disordered" evidence="1">
    <location>
        <begin position="40"/>
        <end position="59"/>
    </location>
</feature>
<dbReference type="eggNOG" id="ENOG502ZA2V">
    <property type="taxonomic scope" value="Bacteria"/>
</dbReference>
<evidence type="ECO:0000256" key="1">
    <source>
        <dbReference type="SAM" id="MobiDB-lite"/>
    </source>
</evidence>
<proteinExistence type="predicted"/>
<dbReference type="STRING" id="220664.PFL_4188"/>